<evidence type="ECO:0000256" key="4">
    <source>
        <dbReference type="ARBA" id="ARBA00023295"/>
    </source>
</evidence>
<evidence type="ECO:0008006" key="9">
    <source>
        <dbReference type="Google" id="ProtNLM"/>
    </source>
</evidence>
<dbReference type="InterPro" id="IPR028974">
    <property type="entry name" value="TSP_type-3_rpt"/>
</dbReference>
<evidence type="ECO:0000256" key="5">
    <source>
        <dbReference type="RuleBase" id="RU361187"/>
    </source>
</evidence>
<evidence type="ECO:0000313" key="8">
    <source>
        <dbReference type="Proteomes" id="UP001143304"/>
    </source>
</evidence>
<dbReference type="InterPro" id="IPR003367">
    <property type="entry name" value="Thrombospondin_3-like_rpt"/>
</dbReference>
<proteinExistence type="inferred from homology"/>
<evidence type="ECO:0000256" key="2">
    <source>
        <dbReference type="ARBA" id="ARBA00022729"/>
    </source>
</evidence>
<gene>
    <name evidence="7" type="ORF">EYC82_15685</name>
</gene>
<dbReference type="Gene3D" id="4.10.1080.10">
    <property type="entry name" value="TSP type-3 repeat"/>
    <property type="match status" value="1"/>
</dbReference>
<organism evidence="7 8">
    <name type="scientific">Candidatus Marimicrobium litorale</name>
    <dbReference type="NCBI Taxonomy" id="2518991"/>
    <lineage>
        <taxon>Bacteria</taxon>
        <taxon>Pseudomonadati</taxon>
        <taxon>Pseudomonadota</taxon>
        <taxon>Gammaproteobacteria</taxon>
        <taxon>Cellvibrionales</taxon>
        <taxon>Halieaceae</taxon>
        <taxon>Marimicrobium</taxon>
    </lineage>
</organism>
<dbReference type="InterPro" id="IPR006710">
    <property type="entry name" value="Glyco_hydro_43"/>
</dbReference>
<name>A0ABT3T941_9GAMM</name>
<sequence length="439" mass="47672">MGKNKDVAVLYMIRLDKNSTHRAVAFLMLLITAFVLCAPVNASTIVNDTIWNDTNGSYIKASYGGHITFIDGLYYWVGNDPDQAANGADIHIYSSETLGSSDWTHVVKAVDVPAGTETAGKNCTLLRNPATGKYVIVAKNGLKFYESSNIAGPYSLARHLSSAEVGGRADFKIGGMSTFQEGDDAYVITSRRDLVSTATPPPRYIGIYKLTPDFLDVESEILWLGPIEKREAMWLFKKEGVYYMTASHAAGWKPSHSYYRTASSLSGPWSAETQIEMDPEAILNSQRSHGSQARWIISVGDGWLFGGDRYPYRPSVGTSEYEMEKGNMIFLPVTFDSSGHPTVVWQGSFEIDNCPSVPNPDQLNTDNATDGGDACDDDDDNDGWADVDDNCPVVANAQQEDVDGDGVGDACDNCVIIANPNQEDADNDGVGDLCPVTGC</sequence>
<dbReference type="Gene3D" id="2.115.10.20">
    <property type="entry name" value="Glycosyl hydrolase domain, family 43"/>
    <property type="match status" value="1"/>
</dbReference>
<keyword evidence="4 5" id="KW-0326">Glycosidase</keyword>
<evidence type="ECO:0000256" key="6">
    <source>
        <dbReference type="SAM" id="MobiDB-lite"/>
    </source>
</evidence>
<keyword evidence="8" id="KW-1185">Reference proteome</keyword>
<keyword evidence="2" id="KW-0732">Signal</keyword>
<evidence type="ECO:0000256" key="3">
    <source>
        <dbReference type="ARBA" id="ARBA00022801"/>
    </source>
</evidence>
<reference evidence="7" key="1">
    <citation type="submission" date="2019-02" db="EMBL/GenBank/DDBJ databases">
        <authorList>
            <person name="Li S.-H."/>
        </authorList>
    </citation>
    <scope>NUCLEOTIDE SEQUENCE</scope>
    <source>
        <strain evidence="7">IMCC11814</strain>
    </source>
</reference>
<feature type="region of interest" description="Disordered" evidence="6">
    <location>
        <begin position="357"/>
        <end position="388"/>
    </location>
</feature>
<dbReference type="Pfam" id="PF04616">
    <property type="entry name" value="Glyco_hydro_43"/>
    <property type="match status" value="1"/>
</dbReference>
<dbReference type="PANTHER" id="PTHR22925:SF3">
    <property type="entry name" value="GLYCOSYL HYDROLASE FAMILY PROTEIN 43"/>
    <property type="match status" value="1"/>
</dbReference>
<dbReference type="Proteomes" id="UP001143304">
    <property type="component" value="Unassembled WGS sequence"/>
</dbReference>
<dbReference type="InterPro" id="IPR023296">
    <property type="entry name" value="Glyco_hydro_beta-prop_sf"/>
</dbReference>
<accession>A0ABT3T941</accession>
<comment type="similarity">
    <text evidence="1 5">Belongs to the glycosyl hydrolase 43 family.</text>
</comment>
<dbReference type="Pfam" id="PF02412">
    <property type="entry name" value="TSP_3"/>
    <property type="match status" value="1"/>
</dbReference>
<protein>
    <recommendedName>
        <fullName evidence="9">Glycosyl hydrolases family 43</fullName>
    </recommendedName>
</protein>
<comment type="caution">
    <text evidence="7">The sequence shown here is derived from an EMBL/GenBank/DDBJ whole genome shotgun (WGS) entry which is preliminary data.</text>
</comment>
<feature type="compositionally biased region" description="Acidic residues" evidence="6">
    <location>
        <begin position="373"/>
        <end position="388"/>
    </location>
</feature>
<evidence type="ECO:0000313" key="7">
    <source>
        <dbReference type="EMBL" id="MCX2978808.1"/>
    </source>
</evidence>
<dbReference type="SUPFAM" id="SSF75005">
    <property type="entry name" value="Arabinanase/levansucrase/invertase"/>
    <property type="match status" value="1"/>
</dbReference>
<dbReference type="SUPFAM" id="SSF103647">
    <property type="entry name" value="TSP type-3 repeat"/>
    <property type="match status" value="1"/>
</dbReference>
<dbReference type="EMBL" id="SHNO01000001">
    <property type="protein sequence ID" value="MCX2978808.1"/>
    <property type="molecule type" value="Genomic_DNA"/>
</dbReference>
<dbReference type="PANTHER" id="PTHR22925">
    <property type="entry name" value="GLYCOSYL HYDROLASE 43 FAMILY MEMBER"/>
    <property type="match status" value="1"/>
</dbReference>
<evidence type="ECO:0000256" key="1">
    <source>
        <dbReference type="ARBA" id="ARBA00009865"/>
    </source>
</evidence>
<keyword evidence="3 5" id="KW-0378">Hydrolase</keyword>